<protein>
    <submittedName>
        <fullName evidence="2">Uncharacterized protein</fullName>
    </submittedName>
</protein>
<keyword evidence="1" id="KW-0472">Membrane</keyword>
<dbReference type="AlphaFoldDB" id="A0A8J3CLW0"/>
<reference evidence="2" key="2">
    <citation type="submission" date="2020-09" db="EMBL/GenBank/DDBJ databases">
        <authorList>
            <person name="Sun Q."/>
            <person name="Kim S."/>
        </authorList>
    </citation>
    <scope>NUCLEOTIDE SEQUENCE</scope>
    <source>
        <strain evidence="2">KCTC 32501</strain>
    </source>
</reference>
<organism evidence="2 3">
    <name type="scientific">Formosimonas limnophila</name>
    <dbReference type="NCBI Taxonomy" id="1384487"/>
    <lineage>
        <taxon>Bacteria</taxon>
        <taxon>Pseudomonadati</taxon>
        <taxon>Pseudomonadota</taxon>
        <taxon>Betaproteobacteria</taxon>
        <taxon>Burkholderiales</taxon>
        <taxon>Burkholderiaceae</taxon>
        <taxon>Formosimonas</taxon>
    </lineage>
</organism>
<name>A0A8J3CLW0_9BURK</name>
<keyword evidence="1" id="KW-1133">Transmembrane helix</keyword>
<feature type="transmembrane region" description="Helical" evidence="1">
    <location>
        <begin position="9"/>
        <end position="28"/>
    </location>
</feature>
<comment type="caution">
    <text evidence="2">The sequence shown here is derived from an EMBL/GenBank/DDBJ whole genome shotgun (WGS) entry which is preliminary data.</text>
</comment>
<sequence length="79" mass="8510">MTQINSKPPALYIALELIGFVLFGVAIYELNRGEVVPPHFFAVPVLSMGVCGVGAFVIGTSGLAPPKIKKIIFKIEHPF</sequence>
<dbReference type="EMBL" id="BMZG01000003">
    <property type="protein sequence ID" value="GHA68628.1"/>
    <property type="molecule type" value="Genomic_DNA"/>
</dbReference>
<accession>A0A8J3CLW0</accession>
<keyword evidence="1" id="KW-0812">Transmembrane</keyword>
<proteinExistence type="predicted"/>
<dbReference type="Proteomes" id="UP000614287">
    <property type="component" value="Unassembled WGS sequence"/>
</dbReference>
<reference evidence="2" key="1">
    <citation type="journal article" date="2014" name="Int. J. Syst. Evol. Microbiol.">
        <title>Complete genome sequence of Corynebacterium casei LMG S-19264T (=DSM 44701T), isolated from a smear-ripened cheese.</title>
        <authorList>
            <consortium name="US DOE Joint Genome Institute (JGI-PGF)"/>
            <person name="Walter F."/>
            <person name="Albersmeier A."/>
            <person name="Kalinowski J."/>
            <person name="Ruckert C."/>
        </authorList>
    </citation>
    <scope>NUCLEOTIDE SEQUENCE</scope>
    <source>
        <strain evidence="2">KCTC 32501</strain>
    </source>
</reference>
<evidence type="ECO:0000256" key="1">
    <source>
        <dbReference type="SAM" id="Phobius"/>
    </source>
</evidence>
<feature type="transmembrane region" description="Helical" evidence="1">
    <location>
        <begin position="40"/>
        <end position="64"/>
    </location>
</feature>
<dbReference type="RefSeq" id="WP_189491608.1">
    <property type="nucleotide sequence ID" value="NZ_BMZG01000003.1"/>
</dbReference>
<evidence type="ECO:0000313" key="3">
    <source>
        <dbReference type="Proteomes" id="UP000614287"/>
    </source>
</evidence>
<evidence type="ECO:0000313" key="2">
    <source>
        <dbReference type="EMBL" id="GHA68628.1"/>
    </source>
</evidence>
<keyword evidence="3" id="KW-1185">Reference proteome</keyword>
<gene>
    <name evidence="2" type="ORF">GCM10009007_06720</name>
</gene>